<feature type="transmembrane region" description="Helical" evidence="1">
    <location>
        <begin position="81"/>
        <end position="99"/>
    </location>
</feature>
<feature type="transmembrane region" description="Helical" evidence="1">
    <location>
        <begin position="151"/>
        <end position="172"/>
    </location>
</feature>
<keyword evidence="1" id="KW-0472">Membrane</keyword>
<protein>
    <submittedName>
        <fullName evidence="2">CirC protein</fullName>
    </submittedName>
</protein>
<name>A0ABQ7HFM6_GEOSE</name>
<dbReference type="Proteomes" id="UP000773850">
    <property type="component" value="Unassembled WGS sequence"/>
</dbReference>
<feature type="transmembrane region" description="Helical" evidence="1">
    <location>
        <begin position="20"/>
        <end position="41"/>
    </location>
</feature>
<evidence type="ECO:0000256" key="1">
    <source>
        <dbReference type="SAM" id="Phobius"/>
    </source>
</evidence>
<dbReference type="EMBL" id="LUCS01000027">
    <property type="protein sequence ID" value="KAF6511015.1"/>
    <property type="molecule type" value="Genomic_DNA"/>
</dbReference>
<comment type="caution">
    <text evidence="2">The sequence shown here is derived from an EMBL/GenBank/DDBJ whole genome shotgun (WGS) entry which is preliminary data.</text>
</comment>
<accession>A0ABQ7HFM6</accession>
<feature type="transmembrane region" description="Helical" evidence="1">
    <location>
        <begin position="111"/>
        <end position="130"/>
    </location>
</feature>
<organism evidence="2 3">
    <name type="scientific">Geobacillus stearothermophilus</name>
    <name type="common">Bacillus stearothermophilus</name>
    <dbReference type="NCBI Taxonomy" id="1422"/>
    <lineage>
        <taxon>Bacteria</taxon>
        <taxon>Bacillati</taxon>
        <taxon>Bacillota</taxon>
        <taxon>Bacilli</taxon>
        <taxon>Bacillales</taxon>
        <taxon>Anoxybacillaceae</taxon>
        <taxon>Geobacillus</taxon>
    </lineage>
</organism>
<reference evidence="2 3" key="1">
    <citation type="submission" date="2016-03" db="EMBL/GenBank/DDBJ databases">
        <title>Spore heat resistance.</title>
        <authorList>
            <person name="Boekhorst J."/>
            <person name="Berendsen E.M."/>
            <person name="Wells-Bennik M.H."/>
            <person name="Kuipers O.P."/>
        </authorList>
    </citation>
    <scope>NUCLEOTIDE SEQUENCE [LARGE SCALE GENOMIC DNA]</scope>
    <source>
        <strain evidence="2 3">GS8</strain>
    </source>
</reference>
<gene>
    <name evidence="2" type="ORF">GS8_1686</name>
</gene>
<proteinExistence type="predicted"/>
<evidence type="ECO:0000313" key="3">
    <source>
        <dbReference type="Proteomes" id="UP000773850"/>
    </source>
</evidence>
<feature type="transmembrane region" description="Helical" evidence="1">
    <location>
        <begin position="53"/>
        <end position="74"/>
    </location>
</feature>
<dbReference type="InterPro" id="IPR002798">
    <property type="entry name" value="SpoIIM-like"/>
</dbReference>
<keyword evidence="1" id="KW-0812">Transmembrane</keyword>
<dbReference type="Pfam" id="PF01944">
    <property type="entry name" value="SpoIIM"/>
    <property type="match status" value="1"/>
</dbReference>
<keyword evidence="3" id="KW-1185">Reference proteome</keyword>
<evidence type="ECO:0000313" key="2">
    <source>
        <dbReference type="EMBL" id="KAF6511015.1"/>
    </source>
</evidence>
<keyword evidence="1" id="KW-1133">Transmembrane helix</keyword>
<sequence>MLGALEEAFAVIRRAIHTHLPYMLLSLGVYIVCFAFGAVIFSQKLTIHPTSMAFWTTLGHNLMVGAILMVGGWLTLGMANTLYLGYNAAMLGVIVRGVATGYGMQPLMTGVFPHAIPEIIGHILFCTLGYETWRFLQIVKKRARGEEETLYIRDILFLLVLAVALLIISAWLESTVSHV</sequence>